<feature type="domain" description="Nitrite/sulphite reductase 4Fe-4S" evidence="16">
    <location>
        <begin position="176"/>
        <end position="321"/>
    </location>
</feature>
<evidence type="ECO:0000256" key="13">
    <source>
        <dbReference type="ARBA" id="ARBA00057160"/>
    </source>
</evidence>
<dbReference type="NCBIfam" id="NF010029">
    <property type="entry name" value="PRK13504.1"/>
    <property type="match status" value="1"/>
</dbReference>
<dbReference type="InterPro" id="IPR006066">
    <property type="entry name" value="NO2/SO3_Rdtase_FeS/sirohaem_BS"/>
</dbReference>
<dbReference type="EC" id="1.8.1.2" evidence="15"/>
<dbReference type="GO" id="GO:0046872">
    <property type="term" value="F:metal ion binding"/>
    <property type="evidence" value="ECO:0007669"/>
    <property type="project" value="UniProtKB-KW"/>
</dbReference>
<keyword evidence="3 15" id="KW-0004">4Fe-4S</keyword>
<evidence type="ECO:0000256" key="15">
    <source>
        <dbReference type="HAMAP-Rule" id="MF_01540"/>
    </source>
</evidence>
<dbReference type="PRINTS" id="PR00397">
    <property type="entry name" value="SIROHAEM"/>
</dbReference>
<keyword evidence="6 15" id="KW-0479">Metal-binding</keyword>
<feature type="domain" description="Nitrite/Sulfite reductase ferredoxin-like" evidence="17">
    <location>
        <begin position="65"/>
        <end position="131"/>
    </location>
</feature>
<dbReference type="AlphaFoldDB" id="A0AAE3HL34"/>
<keyword evidence="5 15" id="KW-0349">Heme</keyword>
<keyword evidence="8 15" id="KW-0560">Oxidoreductase</keyword>
<dbReference type="PANTHER" id="PTHR11493">
    <property type="entry name" value="SULFITE REDUCTASE [NADPH] SUBUNIT BETA-RELATED"/>
    <property type="match status" value="1"/>
</dbReference>
<keyword evidence="4 15" id="KW-0028">Amino-acid biosynthesis</keyword>
<dbReference type="GO" id="GO:0019344">
    <property type="term" value="P:cysteine biosynthetic process"/>
    <property type="evidence" value="ECO:0007669"/>
    <property type="project" value="UniProtKB-KW"/>
</dbReference>
<evidence type="ECO:0000256" key="2">
    <source>
        <dbReference type="ARBA" id="ARBA00010429"/>
    </source>
</evidence>
<evidence type="ECO:0000256" key="1">
    <source>
        <dbReference type="ARBA" id="ARBA00004774"/>
    </source>
</evidence>
<feature type="binding site" evidence="15">
    <location>
        <position position="435"/>
    </location>
    <ligand>
        <name>[4Fe-4S] cluster</name>
        <dbReference type="ChEBI" id="CHEBI:49883"/>
    </ligand>
</feature>
<feature type="domain" description="Nitrite/Sulfite reductase ferredoxin-like" evidence="17">
    <location>
        <begin position="345"/>
        <end position="406"/>
    </location>
</feature>
<dbReference type="Proteomes" id="UP001204445">
    <property type="component" value="Unassembled WGS sequence"/>
</dbReference>
<dbReference type="Pfam" id="PF03460">
    <property type="entry name" value="NIR_SIR_ferr"/>
    <property type="match status" value="2"/>
</dbReference>
<evidence type="ECO:0000256" key="8">
    <source>
        <dbReference type="ARBA" id="ARBA00023002"/>
    </source>
</evidence>
<dbReference type="Gene3D" id="3.30.413.10">
    <property type="entry name" value="Sulfite Reductase Hemoprotein, domain 1"/>
    <property type="match status" value="2"/>
</dbReference>
<keyword evidence="19" id="KW-1185">Reference proteome</keyword>
<dbReference type="Gene3D" id="3.90.480.20">
    <property type="match status" value="1"/>
</dbReference>
<comment type="caution">
    <text evidence="18">The sequence shown here is derived from an EMBL/GenBank/DDBJ whole genome shotgun (WGS) entry which is preliminary data.</text>
</comment>
<keyword evidence="11 15" id="KW-0198">Cysteine biosynthesis</keyword>
<dbReference type="NCBIfam" id="TIGR02041">
    <property type="entry name" value="CysI"/>
    <property type="match status" value="1"/>
</dbReference>
<feature type="binding site" evidence="15">
    <location>
        <position position="475"/>
    </location>
    <ligand>
        <name>[4Fe-4S] cluster</name>
        <dbReference type="ChEBI" id="CHEBI:49883"/>
    </ligand>
</feature>
<dbReference type="HAMAP" id="MF_01540">
    <property type="entry name" value="CysI"/>
    <property type="match status" value="1"/>
</dbReference>
<dbReference type="FunFam" id="3.30.413.10:FF:000003">
    <property type="entry name" value="Sulfite reductase [NADPH] hemoprotein beta-component"/>
    <property type="match status" value="1"/>
</dbReference>
<dbReference type="InterPro" id="IPR006067">
    <property type="entry name" value="NO2/SO3_Rdtase_4Fe4S_dom"/>
</dbReference>
<dbReference type="EMBL" id="JANUCT010000007">
    <property type="protein sequence ID" value="MCS3903213.1"/>
    <property type="molecule type" value="Genomic_DNA"/>
</dbReference>
<evidence type="ECO:0000256" key="3">
    <source>
        <dbReference type="ARBA" id="ARBA00022485"/>
    </source>
</evidence>
<feature type="binding site" evidence="15">
    <location>
        <position position="429"/>
    </location>
    <ligand>
        <name>[4Fe-4S] cluster</name>
        <dbReference type="ChEBI" id="CHEBI:49883"/>
    </ligand>
</feature>
<sequence>MVELKPEHSPVEHIKANSNRLRGSIAEGLLDKASGAIADDDTQLTKFHGIYQQDDRRLRDERRHQKLEPYYQFMIRLRLPGGVLSPQEWLALDDLAHRHGNATLRLTTRQTFQFHGVLKEHLKPLMQGINAAGLDTRGGCGDVNRNVIANTNPHRSALHAEVHDYTRSLSERLLWHSRAYEELWLDAAPNEAPEYEPLYGETYMPRKFKIAIAVPPENDCDVFANDIGLIGIADDDGGLAGFNVAVGGGFGMTYGEPETYPRLGSVIGYIDKQYVVDVAEQIVAIQRDFGDRVERKHARLKYTIDDRGLDWFRDTLAERLGYPLAAAQPYEFKHNGDRYGWIEGTDGHYHLTLFIAAGRIADFDDYALMSGVRELASIHHGEIRLTGNQNLIFANVPATERERFDAVIERYGLDAGQRSSALRRASMACVAFPTCGLAMAEAERYIPAFIDKLEAIMKAAGLGDDERITVRMTGCPNGCARPYLAEIALTGRALGKYNVYLGGNPSGERLNKLYRENIGEEEILETLEPLIQRYASERNAGEAFGDFVIRAGIIAATREGRDFHEQTPSHT</sequence>
<comment type="catalytic activity">
    <reaction evidence="12 15">
        <text>hydrogen sulfide + 3 NADP(+) + 3 H2O = sulfite + 3 NADPH + 4 H(+)</text>
        <dbReference type="Rhea" id="RHEA:13801"/>
        <dbReference type="ChEBI" id="CHEBI:15377"/>
        <dbReference type="ChEBI" id="CHEBI:15378"/>
        <dbReference type="ChEBI" id="CHEBI:17359"/>
        <dbReference type="ChEBI" id="CHEBI:29919"/>
        <dbReference type="ChEBI" id="CHEBI:57783"/>
        <dbReference type="ChEBI" id="CHEBI:58349"/>
        <dbReference type="EC" id="1.8.1.2"/>
    </reaction>
</comment>
<dbReference type="GO" id="GO:0070814">
    <property type="term" value="P:hydrogen sulfide biosynthetic process"/>
    <property type="evidence" value="ECO:0007669"/>
    <property type="project" value="UniProtKB-UniRule"/>
</dbReference>
<dbReference type="InterPro" id="IPR045854">
    <property type="entry name" value="NO2/SO3_Rdtase_4Fe4S_sf"/>
</dbReference>
<dbReference type="InterPro" id="IPR011786">
    <property type="entry name" value="CysI"/>
</dbReference>
<dbReference type="InterPro" id="IPR005117">
    <property type="entry name" value="NiRdtase/SiRdtase_haem-b_fer"/>
</dbReference>
<evidence type="ECO:0000256" key="6">
    <source>
        <dbReference type="ARBA" id="ARBA00022723"/>
    </source>
</evidence>
<keyword evidence="10 15" id="KW-0411">Iron-sulfur</keyword>
<evidence type="ECO:0000256" key="14">
    <source>
        <dbReference type="ARBA" id="ARBA00062253"/>
    </source>
</evidence>
<evidence type="ECO:0000256" key="5">
    <source>
        <dbReference type="ARBA" id="ARBA00022617"/>
    </source>
</evidence>
<evidence type="ECO:0000256" key="7">
    <source>
        <dbReference type="ARBA" id="ARBA00022857"/>
    </source>
</evidence>
<comment type="function">
    <text evidence="13 15">Component of the sulfite reductase complex that catalyzes the 6-electron reduction of sulfite to sulfide. This is one of several activities required for the biosynthesis of L-cysteine from sulfate.</text>
</comment>
<accession>A0AAE3HL34</accession>
<dbReference type="GO" id="GO:0050311">
    <property type="term" value="F:sulfite reductase (ferredoxin) activity"/>
    <property type="evidence" value="ECO:0007669"/>
    <property type="project" value="TreeGrafter"/>
</dbReference>
<dbReference type="GO" id="GO:0020037">
    <property type="term" value="F:heme binding"/>
    <property type="evidence" value="ECO:0007669"/>
    <property type="project" value="InterPro"/>
</dbReference>
<dbReference type="SUPFAM" id="SSF55124">
    <property type="entry name" value="Nitrite/Sulfite reductase N-terminal domain-like"/>
    <property type="match status" value="2"/>
</dbReference>
<dbReference type="SUPFAM" id="SSF56014">
    <property type="entry name" value="Nitrite and sulphite reductase 4Fe-4S domain-like"/>
    <property type="match status" value="2"/>
</dbReference>
<comment type="cofactor">
    <cofactor evidence="15">
        <name>[4Fe-4S] cluster</name>
        <dbReference type="ChEBI" id="CHEBI:49883"/>
    </cofactor>
    <text evidence="15">Binds 1 [4Fe-4S] cluster per subunit.</text>
</comment>
<evidence type="ECO:0000256" key="9">
    <source>
        <dbReference type="ARBA" id="ARBA00023004"/>
    </source>
</evidence>
<name>A0AAE3HL34_9GAMM</name>
<evidence type="ECO:0000313" key="18">
    <source>
        <dbReference type="EMBL" id="MCS3903213.1"/>
    </source>
</evidence>
<evidence type="ECO:0000259" key="16">
    <source>
        <dbReference type="Pfam" id="PF01077"/>
    </source>
</evidence>
<evidence type="ECO:0000313" key="19">
    <source>
        <dbReference type="Proteomes" id="UP001204445"/>
    </source>
</evidence>
<dbReference type="GO" id="GO:0051539">
    <property type="term" value="F:4 iron, 4 sulfur cluster binding"/>
    <property type="evidence" value="ECO:0007669"/>
    <property type="project" value="UniProtKB-KW"/>
</dbReference>
<dbReference type="GO" id="GO:0000103">
    <property type="term" value="P:sulfate assimilation"/>
    <property type="evidence" value="ECO:0007669"/>
    <property type="project" value="UniProtKB-UniRule"/>
</dbReference>
<evidence type="ECO:0000256" key="10">
    <source>
        <dbReference type="ARBA" id="ARBA00023014"/>
    </source>
</evidence>
<dbReference type="PROSITE" id="PS00365">
    <property type="entry name" value="NIR_SIR"/>
    <property type="match status" value="1"/>
</dbReference>
<dbReference type="GO" id="GO:0004783">
    <property type="term" value="F:sulfite reductase (NADPH) activity"/>
    <property type="evidence" value="ECO:0007669"/>
    <property type="project" value="UniProtKB-UniRule"/>
</dbReference>
<feature type="binding site" evidence="15">
    <location>
        <position position="479"/>
    </location>
    <ligand>
        <name>[4Fe-4S] cluster</name>
        <dbReference type="ChEBI" id="CHEBI:49883"/>
    </ligand>
</feature>
<comment type="similarity">
    <text evidence="2 15">Belongs to the nitrite and sulfite reductase 4Fe-4S domain family.</text>
</comment>
<comment type="subunit">
    <text evidence="14 15">Alpha(8)-beta(8). The alpha component is a flavoprotein, the beta component is a hemoprotein.</text>
</comment>
<gene>
    <name evidence="15" type="primary">cysI</name>
    <name evidence="18" type="ORF">J2T55_001233</name>
</gene>
<keyword evidence="9 15" id="KW-0408">Iron</keyword>
<dbReference type="RefSeq" id="WP_259054837.1">
    <property type="nucleotide sequence ID" value="NZ_JANUCT010000007.1"/>
</dbReference>
<reference evidence="18" key="1">
    <citation type="submission" date="2022-08" db="EMBL/GenBank/DDBJ databases">
        <title>Genomic Encyclopedia of Type Strains, Phase III (KMG-III): the genomes of soil and plant-associated and newly described type strains.</title>
        <authorList>
            <person name="Whitman W."/>
        </authorList>
    </citation>
    <scope>NUCLEOTIDE SEQUENCE</scope>
    <source>
        <strain evidence="18">HMT 1</strain>
    </source>
</reference>
<keyword evidence="7 15" id="KW-0521">NADP</keyword>
<feature type="binding site" description="axial binding residue" evidence="15">
    <location>
        <position position="479"/>
    </location>
    <ligand>
        <name>siroheme</name>
        <dbReference type="ChEBI" id="CHEBI:60052"/>
    </ligand>
    <ligandPart>
        <name>Fe</name>
        <dbReference type="ChEBI" id="CHEBI:18248"/>
    </ligandPart>
</feature>
<comment type="pathway">
    <text evidence="1 15">Sulfur metabolism; hydrogen sulfide biosynthesis; hydrogen sulfide from sulfite (NADPH route): step 1/1.</text>
</comment>
<evidence type="ECO:0000256" key="12">
    <source>
        <dbReference type="ARBA" id="ARBA00052219"/>
    </source>
</evidence>
<dbReference type="GO" id="GO:0009337">
    <property type="term" value="C:sulfite reductase complex (NADPH)"/>
    <property type="evidence" value="ECO:0007669"/>
    <property type="project" value="InterPro"/>
</dbReference>
<comment type="cofactor">
    <cofactor evidence="15">
        <name>siroheme</name>
        <dbReference type="ChEBI" id="CHEBI:60052"/>
    </cofactor>
    <text evidence="15">Binds 1 siroheme per subunit.</text>
</comment>
<proteinExistence type="inferred from homology"/>
<organism evidence="18 19">
    <name type="scientific">Methylohalomonas lacus</name>
    <dbReference type="NCBI Taxonomy" id="398773"/>
    <lineage>
        <taxon>Bacteria</taxon>
        <taxon>Pseudomonadati</taxon>
        <taxon>Pseudomonadota</taxon>
        <taxon>Gammaproteobacteria</taxon>
        <taxon>Methylohalomonadales</taxon>
        <taxon>Methylohalomonadaceae</taxon>
        <taxon>Methylohalomonas</taxon>
    </lineage>
</organism>
<dbReference type="GO" id="GO:0050661">
    <property type="term" value="F:NADP binding"/>
    <property type="evidence" value="ECO:0007669"/>
    <property type="project" value="InterPro"/>
</dbReference>
<evidence type="ECO:0000259" key="17">
    <source>
        <dbReference type="Pfam" id="PF03460"/>
    </source>
</evidence>
<dbReference type="Pfam" id="PF01077">
    <property type="entry name" value="NIR_SIR"/>
    <property type="match status" value="1"/>
</dbReference>
<dbReference type="PANTHER" id="PTHR11493:SF47">
    <property type="entry name" value="SULFITE REDUCTASE [NADPH] SUBUNIT BETA"/>
    <property type="match status" value="1"/>
</dbReference>
<evidence type="ECO:0000256" key="4">
    <source>
        <dbReference type="ARBA" id="ARBA00022605"/>
    </source>
</evidence>
<evidence type="ECO:0000256" key="11">
    <source>
        <dbReference type="ARBA" id="ARBA00023192"/>
    </source>
</evidence>
<dbReference type="InterPro" id="IPR036136">
    <property type="entry name" value="Nit/Sulf_reduc_fer-like_dom_sf"/>
</dbReference>
<protein>
    <recommendedName>
        <fullName evidence="15">Sulfite reductase [NADPH] hemoprotein beta-component</fullName>
        <shortName evidence="15">SiR-HP</shortName>
        <shortName evidence="15">SiRHP</shortName>
        <ecNumber evidence="15">1.8.1.2</ecNumber>
    </recommendedName>
</protein>
<dbReference type="InterPro" id="IPR045169">
    <property type="entry name" value="NO2/SO3_Rdtase_4Fe4S_prot"/>
</dbReference>